<organism evidence="1 2">
    <name type="scientific">Arsenicibacter rosenii</name>
    <dbReference type="NCBI Taxonomy" id="1750698"/>
    <lineage>
        <taxon>Bacteria</taxon>
        <taxon>Pseudomonadati</taxon>
        <taxon>Bacteroidota</taxon>
        <taxon>Cytophagia</taxon>
        <taxon>Cytophagales</taxon>
        <taxon>Spirosomataceae</taxon>
        <taxon>Arsenicibacter</taxon>
    </lineage>
</organism>
<dbReference type="InterPro" id="IPR019861">
    <property type="entry name" value="PorP/SprF_Bacteroidetes"/>
</dbReference>
<dbReference type="Pfam" id="PF11751">
    <property type="entry name" value="PorP_SprF"/>
    <property type="match status" value="1"/>
</dbReference>
<dbReference type="AlphaFoldDB" id="A0A1S2VM56"/>
<evidence type="ECO:0000313" key="2">
    <source>
        <dbReference type="Proteomes" id="UP000181790"/>
    </source>
</evidence>
<dbReference type="NCBIfam" id="TIGR03519">
    <property type="entry name" value="T9SS_PorP_fam"/>
    <property type="match status" value="1"/>
</dbReference>
<comment type="caution">
    <text evidence="1">The sequence shown here is derived from an EMBL/GenBank/DDBJ whole genome shotgun (WGS) entry which is preliminary data.</text>
</comment>
<gene>
    <name evidence="1" type="ORF">BLX24_11660</name>
</gene>
<dbReference type="OrthoDB" id="1320396at2"/>
<proteinExistence type="predicted"/>
<reference evidence="1 2" key="1">
    <citation type="submission" date="2016-10" db="EMBL/GenBank/DDBJ databases">
        <title>Arsenicibacter rosenii gen. nov., sp. nov., an efficient arsenic-methylating bacterium isolated from an arsenic-contaminated paddy soil.</title>
        <authorList>
            <person name="Huang K."/>
        </authorList>
    </citation>
    <scope>NUCLEOTIDE SEQUENCE [LARGE SCALE GENOMIC DNA]</scope>
    <source>
        <strain evidence="1 2">SM-1</strain>
    </source>
</reference>
<name>A0A1S2VM56_9BACT</name>
<dbReference type="Proteomes" id="UP000181790">
    <property type="component" value="Unassembled WGS sequence"/>
</dbReference>
<keyword evidence="2" id="KW-1185">Reference proteome</keyword>
<dbReference type="EMBL" id="MORL01000005">
    <property type="protein sequence ID" value="OIN58878.1"/>
    <property type="molecule type" value="Genomic_DNA"/>
</dbReference>
<evidence type="ECO:0008006" key="3">
    <source>
        <dbReference type="Google" id="ProtNLM"/>
    </source>
</evidence>
<protein>
    <recommendedName>
        <fullName evidence="3">Type IX secretion system membrane protein PorP/SprF</fullName>
    </recommendedName>
</protein>
<accession>A0A1S2VM56</accession>
<sequence>MGRILYVFTCLLLGVSYVSYGQNDPQFSLFMFNPLYYNPAAAGSEGVSRFQLTHRTQWAGYQSTYNDGGAPGTQLLSFNTPLNKIKSGIGVYLLNDKLGPFINQAAEVSYAYRITLKQGTLAIGAQAGLYARGIDYAKLRPADPTDPLIPTGRFMETRPDIGAGVYYNTVDYWIGASVVHLNKASATLENGRSIIPQNQTAYLTAGYRLGIGYDLDVQPSILYQYVVDPQPNMKASSITGNLLVTYDNRYWIGASYRQGDAFSGTIGLNLLTNKSLRLGYAFDFTTNSYIGKSPGSHEIMVSYNLPTPDGRKKPIVRTPRFRY</sequence>
<dbReference type="RefSeq" id="WP_071503329.1">
    <property type="nucleotide sequence ID" value="NZ_MORL01000005.1"/>
</dbReference>
<evidence type="ECO:0000313" key="1">
    <source>
        <dbReference type="EMBL" id="OIN58878.1"/>
    </source>
</evidence>